<name>A0ABM1XIU1_AEDAL</name>
<comment type="caution">
    <text evidence="10">Lacks conserved residue(s) required for the propagation of feature annotation.</text>
</comment>
<evidence type="ECO:0000313" key="11">
    <source>
        <dbReference type="EnsemblMetazoa" id="AALFPA23_000074.P115"/>
    </source>
</evidence>
<evidence type="ECO:0000313" key="12">
    <source>
        <dbReference type="Proteomes" id="UP000069940"/>
    </source>
</evidence>
<dbReference type="Pfam" id="PF02949">
    <property type="entry name" value="7tm_6"/>
    <property type="match status" value="1"/>
</dbReference>
<keyword evidence="8 10" id="KW-0675">Receptor</keyword>
<evidence type="ECO:0000256" key="7">
    <source>
        <dbReference type="ARBA" id="ARBA00023136"/>
    </source>
</evidence>
<comment type="similarity">
    <text evidence="10">Belongs to the insect chemoreceptor superfamily. Heteromeric odorant receptor channel (TC 1.A.69) family.</text>
</comment>
<dbReference type="InterPro" id="IPR004117">
    <property type="entry name" value="7tm6_olfct_rcpt"/>
</dbReference>
<evidence type="ECO:0000256" key="6">
    <source>
        <dbReference type="ARBA" id="ARBA00022989"/>
    </source>
</evidence>
<feature type="transmembrane region" description="Helical" evidence="10">
    <location>
        <begin position="222"/>
        <end position="249"/>
    </location>
</feature>
<keyword evidence="4 10" id="KW-0812">Transmembrane</keyword>
<sequence length="439" mass="51188">MFVLQLHFFTGNSHLQRQSAVTIQTGTMVVLEDSLKWAHLRGSTIKDQLRKLRKDLFDGNYFPMLENFLMIPGVCLSPEMKPWKRRVCRTINVISVLQIALTIGTWKRNPDVLQIAWYVLKVFGVTTCSLKVLMLMRFAEPIRRVQSYIMSKSTVADVEQYEAVVRKKFGRSVQSLIVAILTMVIIDVVTICVPNSQRNKLLAIPSFCLVFGSLCYETLHCLYIFFVPLIWIPMYLSYPLVMGILLTGLRTELQILQHRIESLVHRTKPELFQDDYWKQLKNVVRDLVMQQQDLFRHFQIVRQLVGIGFFISYHFAIFFIGAMLFFAKMQNVAFFLVFMLSTFMIVIFECYCWCHLVDSLGNVLDAIGQNIYWLCTTLPYSHEHHSEFVAMRTSLMIILMNTRRGAQVNCLGMFRICFEKFVSLCNTSYTVFTFFISMR</sequence>
<accession>A0ABM1XIU1</accession>
<keyword evidence="9 10" id="KW-0807">Transducer</keyword>
<protein>
    <recommendedName>
        <fullName evidence="10">Odorant receptor</fullName>
    </recommendedName>
</protein>
<keyword evidence="6 10" id="KW-1133">Transmembrane helix</keyword>
<comment type="subcellular location">
    <subcellularLocation>
        <location evidence="1 10">Cell membrane</location>
        <topology evidence="1 10">Multi-pass membrane protein</topology>
    </subcellularLocation>
</comment>
<dbReference type="EnsemblMetazoa" id="AALFPA23_000074.R115">
    <property type="protein sequence ID" value="AALFPA23_000074.P115"/>
    <property type="gene ID" value="AALFPA23_000074"/>
</dbReference>
<keyword evidence="12" id="KW-1185">Reference proteome</keyword>
<dbReference type="RefSeq" id="XP_062717274.1">
    <property type="nucleotide sequence ID" value="XM_062861290.1"/>
</dbReference>
<feature type="transmembrane region" description="Helical" evidence="10">
    <location>
        <begin position="304"/>
        <end position="326"/>
    </location>
</feature>
<evidence type="ECO:0000256" key="10">
    <source>
        <dbReference type="RuleBase" id="RU351113"/>
    </source>
</evidence>
<keyword evidence="2" id="KW-1003">Cell membrane</keyword>
<reference evidence="11" key="2">
    <citation type="submission" date="2025-05" db="UniProtKB">
        <authorList>
            <consortium name="EnsemblMetazoa"/>
        </authorList>
    </citation>
    <scope>IDENTIFICATION</scope>
    <source>
        <strain evidence="11">Foshan</strain>
    </source>
</reference>
<evidence type="ECO:0000256" key="5">
    <source>
        <dbReference type="ARBA" id="ARBA00022725"/>
    </source>
</evidence>
<keyword evidence="3 10" id="KW-0716">Sensory transduction</keyword>
<keyword evidence="5 10" id="KW-0552">Olfaction</keyword>
<dbReference type="GeneID" id="134292258"/>
<feature type="transmembrane region" description="Helical" evidence="10">
    <location>
        <begin position="176"/>
        <end position="196"/>
    </location>
</feature>
<evidence type="ECO:0000256" key="1">
    <source>
        <dbReference type="ARBA" id="ARBA00004651"/>
    </source>
</evidence>
<evidence type="ECO:0000256" key="4">
    <source>
        <dbReference type="ARBA" id="ARBA00022692"/>
    </source>
</evidence>
<feature type="transmembrane region" description="Helical" evidence="10">
    <location>
        <begin position="332"/>
        <end position="354"/>
    </location>
</feature>
<dbReference type="Proteomes" id="UP000069940">
    <property type="component" value="Unassembled WGS sequence"/>
</dbReference>
<keyword evidence="7 10" id="KW-0472">Membrane</keyword>
<evidence type="ECO:0000256" key="8">
    <source>
        <dbReference type="ARBA" id="ARBA00023170"/>
    </source>
</evidence>
<dbReference type="PANTHER" id="PTHR21137:SF35">
    <property type="entry name" value="ODORANT RECEPTOR 19A-RELATED"/>
    <property type="match status" value="1"/>
</dbReference>
<reference evidence="12" key="1">
    <citation type="journal article" date="2015" name="Proc. Natl. Acad. Sci. U.S.A.">
        <title>Genome sequence of the Asian Tiger mosquito, Aedes albopictus, reveals insights into its biology, genetics, and evolution.</title>
        <authorList>
            <person name="Chen X.G."/>
            <person name="Jiang X."/>
            <person name="Gu J."/>
            <person name="Xu M."/>
            <person name="Wu Y."/>
            <person name="Deng Y."/>
            <person name="Zhang C."/>
            <person name="Bonizzoni M."/>
            <person name="Dermauw W."/>
            <person name="Vontas J."/>
            <person name="Armbruster P."/>
            <person name="Huang X."/>
            <person name="Yang Y."/>
            <person name="Zhang H."/>
            <person name="He W."/>
            <person name="Peng H."/>
            <person name="Liu Y."/>
            <person name="Wu K."/>
            <person name="Chen J."/>
            <person name="Lirakis M."/>
            <person name="Topalis P."/>
            <person name="Van Leeuwen T."/>
            <person name="Hall A.B."/>
            <person name="Jiang X."/>
            <person name="Thorpe C."/>
            <person name="Mueller R.L."/>
            <person name="Sun C."/>
            <person name="Waterhouse R.M."/>
            <person name="Yan G."/>
            <person name="Tu Z.J."/>
            <person name="Fang X."/>
            <person name="James A.A."/>
        </authorList>
    </citation>
    <scope>NUCLEOTIDE SEQUENCE [LARGE SCALE GENOMIC DNA]</scope>
    <source>
        <strain evidence="12">Foshan</strain>
    </source>
</reference>
<evidence type="ECO:0000256" key="3">
    <source>
        <dbReference type="ARBA" id="ARBA00022606"/>
    </source>
</evidence>
<dbReference type="PANTHER" id="PTHR21137">
    <property type="entry name" value="ODORANT RECEPTOR"/>
    <property type="match status" value="1"/>
</dbReference>
<evidence type="ECO:0000256" key="9">
    <source>
        <dbReference type="ARBA" id="ARBA00023224"/>
    </source>
</evidence>
<proteinExistence type="inferred from homology"/>
<evidence type="ECO:0000256" key="2">
    <source>
        <dbReference type="ARBA" id="ARBA00022475"/>
    </source>
</evidence>
<organism evidence="11 12">
    <name type="scientific">Aedes albopictus</name>
    <name type="common">Asian tiger mosquito</name>
    <name type="synonym">Stegomyia albopicta</name>
    <dbReference type="NCBI Taxonomy" id="7160"/>
    <lineage>
        <taxon>Eukaryota</taxon>
        <taxon>Metazoa</taxon>
        <taxon>Ecdysozoa</taxon>
        <taxon>Arthropoda</taxon>
        <taxon>Hexapoda</taxon>
        <taxon>Insecta</taxon>
        <taxon>Pterygota</taxon>
        <taxon>Neoptera</taxon>
        <taxon>Endopterygota</taxon>
        <taxon>Diptera</taxon>
        <taxon>Nematocera</taxon>
        <taxon>Culicoidea</taxon>
        <taxon>Culicidae</taxon>
        <taxon>Culicinae</taxon>
        <taxon>Aedini</taxon>
        <taxon>Aedes</taxon>
        <taxon>Stegomyia</taxon>
    </lineage>
</organism>